<feature type="non-terminal residue" evidence="1">
    <location>
        <position position="1"/>
    </location>
</feature>
<protein>
    <submittedName>
        <fullName evidence="1">Uncharacterized protein</fullName>
    </submittedName>
</protein>
<gene>
    <name evidence="1" type="ORF">KUCAC02_014197</name>
</gene>
<organism evidence="1 2">
    <name type="scientific">Chaenocephalus aceratus</name>
    <name type="common">Blackfin icefish</name>
    <name type="synonym">Chaenichthys aceratus</name>
    <dbReference type="NCBI Taxonomy" id="36190"/>
    <lineage>
        <taxon>Eukaryota</taxon>
        <taxon>Metazoa</taxon>
        <taxon>Chordata</taxon>
        <taxon>Craniata</taxon>
        <taxon>Vertebrata</taxon>
        <taxon>Euteleostomi</taxon>
        <taxon>Actinopterygii</taxon>
        <taxon>Neopterygii</taxon>
        <taxon>Teleostei</taxon>
        <taxon>Neoteleostei</taxon>
        <taxon>Acanthomorphata</taxon>
        <taxon>Eupercaria</taxon>
        <taxon>Perciformes</taxon>
        <taxon>Notothenioidei</taxon>
        <taxon>Channichthyidae</taxon>
        <taxon>Chaenocephalus</taxon>
    </lineage>
</organism>
<evidence type="ECO:0000313" key="2">
    <source>
        <dbReference type="Proteomes" id="UP001057452"/>
    </source>
</evidence>
<dbReference type="EMBL" id="CM043800">
    <property type="protein sequence ID" value="KAI4811284.1"/>
    <property type="molecule type" value="Genomic_DNA"/>
</dbReference>
<name>A0ACB9WD23_CHAAC</name>
<feature type="non-terminal residue" evidence="1">
    <location>
        <position position="77"/>
    </location>
</feature>
<sequence>PRGVHYITQNTVGQLDTHRQGGTLWYFLQMKGDSICVASIFSTLFRDLRKAVLQPSSPQACLVLLQQEICSPAALLH</sequence>
<keyword evidence="2" id="KW-1185">Reference proteome</keyword>
<accession>A0ACB9WD23</accession>
<comment type="caution">
    <text evidence="1">The sequence shown here is derived from an EMBL/GenBank/DDBJ whole genome shotgun (WGS) entry which is preliminary data.</text>
</comment>
<proteinExistence type="predicted"/>
<dbReference type="Proteomes" id="UP001057452">
    <property type="component" value="Chromosome 16"/>
</dbReference>
<evidence type="ECO:0000313" key="1">
    <source>
        <dbReference type="EMBL" id="KAI4811284.1"/>
    </source>
</evidence>
<reference evidence="1" key="1">
    <citation type="submission" date="2022-05" db="EMBL/GenBank/DDBJ databases">
        <title>Chromosome-level genome of Chaenocephalus aceratus.</title>
        <authorList>
            <person name="Park H."/>
        </authorList>
    </citation>
    <scope>NUCLEOTIDE SEQUENCE</scope>
    <source>
        <strain evidence="1">KU_202001</strain>
    </source>
</reference>